<protein>
    <submittedName>
        <fullName evidence="1">Uncharacterized protein</fullName>
    </submittedName>
</protein>
<sequence length="101" mass="10937">MSVSLEELCAIVNVSYEEARILQPIIDSETDEEEQDVVSVLVDSGADGNFIDADLVSQLHLPSVPLQTPLEALAIIGIPLSRITHVTSPKIYLDPPTPSRT</sequence>
<keyword evidence="2" id="KW-1185">Reference proteome</keyword>
<accession>A0A9Q1FXE4</accession>
<dbReference type="CDD" id="cd00303">
    <property type="entry name" value="retropepsin_like"/>
    <property type="match status" value="1"/>
</dbReference>
<dbReference type="Proteomes" id="UP001152622">
    <property type="component" value="Chromosome 3"/>
</dbReference>
<comment type="caution">
    <text evidence="1">The sequence shown here is derived from an EMBL/GenBank/DDBJ whole genome shotgun (WGS) entry which is preliminary data.</text>
</comment>
<dbReference type="OrthoDB" id="10579160at2759"/>
<evidence type="ECO:0000313" key="1">
    <source>
        <dbReference type="EMBL" id="KAJ8369357.1"/>
    </source>
</evidence>
<dbReference type="EMBL" id="JAINUF010000003">
    <property type="protein sequence ID" value="KAJ8369357.1"/>
    <property type="molecule type" value="Genomic_DNA"/>
</dbReference>
<dbReference type="AlphaFoldDB" id="A0A9Q1FXE4"/>
<reference evidence="1" key="1">
    <citation type="journal article" date="2023" name="Science">
        <title>Genome structures resolve the early diversification of teleost fishes.</title>
        <authorList>
            <person name="Parey E."/>
            <person name="Louis A."/>
            <person name="Montfort J."/>
            <person name="Bouchez O."/>
            <person name="Roques C."/>
            <person name="Iampietro C."/>
            <person name="Lluch J."/>
            <person name="Castinel A."/>
            <person name="Donnadieu C."/>
            <person name="Desvignes T."/>
            <person name="Floi Bucao C."/>
            <person name="Jouanno E."/>
            <person name="Wen M."/>
            <person name="Mejri S."/>
            <person name="Dirks R."/>
            <person name="Jansen H."/>
            <person name="Henkel C."/>
            <person name="Chen W.J."/>
            <person name="Zahm M."/>
            <person name="Cabau C."/>
            <person name="Klopp C."/>
            <person name="Thompson A.W."/>
            <person name="Robinson-Rechavi M."/>
            <person name="Braasch I."/>
            <person name="Lecointre G."/>
            <person name="Bobe J."/>
            <person name="Postlethwait J.H."/>
            <person name="Berthelot C."/>
            <person name="Roest Crollius H."/>
            <person name="Guiguen Y."/>
        </authorList>
    </citation>
    <scope>NUCLEOTIDE SEQUENCE</scope>
    <source>
        <strain evidence="1">WJC10195</strain>
    </source>
</reference>
<name>A0A9Q1FXE4_SYNKA</name>
<proteinExistence type="predicted"/>
<gene>
    <name evidence="1" type="ORF">SKAU_G00093850</name>
</gene>
<organism evidence="1 2">
    <name type="scientific">Synaphobranchus kaupii</name>
    <name type="common">Kaup's arrowtooth eel</name>
    <dbReference type="NCBI Taxonomy" id="118154"/>
    <lineage>
        <taxon>Eukaryota</taxon>
        <taxon>Metazoa</taxon>
        <taxon>Chordata</taxon>
        <taxon>Craniata</taxon>
        <taxon>Vertebrata</taxon>
        <taxon>Euteleostomi</taxon>
        <taxon>Actinopterygii</taxon>
        <taxon>Neopterygii</taxon>
        <taxon>Teleostei</taxon>
        <taxon>Anguilliformes</taxon>
        <taxon>Synaphobranchidae</taxon>
        <taxon>Synaphobranchus</taxon>
    </lineage>
</organism>
<evidence type="ECO:0000313" key="2">
    <source>
        <dbReference type="Proteomes" id="UP001152622"/>
    </source>
</evidence>